<dbReference type="InterPro" id="IPR011333">
    <property type="entry name" value="SKP1/BTB/POZ_sf"/>
</dbReference>
<dbReference type="SUPFAM" id="SSF54695">
    <property type="entry name" value="POZ domain"/>
    <property type="match status" value="1"/>
</dbReference>
<dbReference type="EMBL" id="LFZN01000001">
    <property type="protein sequence ID" value="KXT07708.1"/>
    <property type="molecule type" value="Genomic_DNA"/>
</dbReference>
<accession>A0A139HZ39</accession>
<keyword evidence="1" id="KW-0677">Repeat</keyword>
<organism evidence="4 5">
    <name type="scientific">Pseudocercospora eumusae</name>
    <dbReference type="NCBI Taxonomy" id="321146"/>
    <lineage>
        <taxon>Eukaryota</taxon>
        <taxon>Fungi</taxon>
        <taxon>Dikarya</taxon>
        <taxon>Ascomycota</taxon>
        <taxon>Pezizomycotina</taxon>
        <taxon>Dothideomycetes</taxon>
        <taxon>Dothideomycetidae</taxon>
        <taxon>Mycosphaerellales</taxon>
        <taxon>Mycosphaerellaceae</taxon>
        <taxon>Pseudocercospora</taxon>
    </lineage>
</organism>
<reference evidence="4 5" key="1">
    <citation type="submission" date="2015-07" db="EMBL/GenBank/DDBJ databases">
        <title>Comparative genomics of the Sigatoka disease complex on banana suggests a link between parallel evolutionary changes in Pseudocercospora fijiensis and Pseudocercospora eumusae and increased virulence on the banana host.</title>
        <authorList>
            <person name="Chang T.-C."/>
            <person name="Salvucci A."/>
            <person name="Crous P.W."/>
            <person name="Stergiopoulos I."/>
        </authorList>
    </citation>
    <scope>NUCLEOTIDE SEQUENCE [LARGE SCALE GENOMIC DNA]</scope>
    <source>
        <strain evidence="4 5">CBS 114824</strain>
    </source>
</reference>
<dbReference type="InterPro" id="IPR044515">
    <property type="entry name" value="ABTB1"/>
</dbReference>
<evidence type="ECO:0000313" key="5">
    <source>
        <dbReference type="Proteomes" id="UP000070133"/>
    </source>
</evidence>
<dbReference type="InterPro" id="IPR000210">
    <property type="entry name" value="BTB/POZ_dom"/>
</dbReference>
<dbReference type="PROSITE" id="PS50097">
    <property type="entry name" value="BTB"/>
    <property type="match status" value="1"/>
</dbReference>
<dbReference type="Proteomes" id="UP000070133">
    <property type="component" value="Unassembled WGS sequence"/>
</dbReference>
<protein>
    <recommendedName>
        <fullName evidence="3">BTB domain-containing protein</fullName>
    </recommendedName>
</protein>
<dbReference type="PANTHER" id="PTHR46231:SF1">
    <property type="entry name" value="ANKYRIN REPEAT AND BTB_POZ DOMAIN-CONTAINING PROTEIN 1"/>
    <property type="match status" value="1"/>
</dbReference>
<keyword evidence="2" id="KW-0040">ANK repeat</keyword>
<sequence>MALNTAALYNQPEYSDVTIRFSNREVFCHKVILCTSSEYFKKLCGPGSHFAESQQKCIELKGDHPDALEAILEYLYTKQHDHGRDDDWALQLEIGKTAEKYLLPDLATAANRKYVSHASATVEPQAVFDTIMHIREHAFSDKDLKVADDLETKHLLALMKVNDFRQLISKDQTRMWKYLDQFTNFISDKEAVTLCKCQKCSGAEVLNSNAPPLLLGFQSHSSAGYICSQAYQTCDVWINKAERAKLQQLYYPKRA</sequence>
<dbReference type="SMART" id="SM00225">
    <property type="entry name" value="BTB"/>
    <property type="match status" value="1"/>
</dbReference>
<dbReference type="OrthoDB" id="3916736at2759"/>
<dbReference type="AlphaFoldDB" id="A0A139HZ39"/>
<keyword evidence="5" id="KW-1185">Reference proteome</keyword>
<gene>
    <name evidence="4" type="ORF">AC578_10174</name>
</gene>
<evidence type="ECO:0000313" key="4">
    <source>
        <dbReference type="EMBL" id="KXT07708.1"/>
    </source>
</evidence>
<dbReference type="CDD" id="cd18186">
    <property type="entry name" value="BTB_POZ_ZBTB_KLHL-like"/>
    <property type="match status" value="1"/>
</dbReference>
<evidence type="ECO:0000259" key="3">
    <source>
        <dbReference type="PROSITE" id="PS50097"/>
    </source>
</evidence>
<evidence type="ECO:0000256" key="1">
    <source>
        <dbReference type="ARBA" id="ARBA00022737"/>
    </source>
</evidence>
<dbReference type="GO" id="GO:0000151">
    <property type="term" value="C:ubiquitin ligase complex"/>
    <property type="evidence" value="ECO:0007669"/>
    <property type="project" value="TreeGrafter"/>
</dbReference>
<evidence type="ECO:0000256" key="2">
    <source>
        <dbReference type="ARBA" id="ARBA00023043"/>
    </source>
</evidence>
<proteinExistence type="predicted"/>
<comment type="caution">
    <text evidence="4">The sequence shown here is derived from an EMBL/GenBank/DDBJ whole genome shotgun (WGS) entry which is preliminary data.</text>
</comment>
<dbReference type="STRING" id="321146.A0A139HZ39"/>
<dbReference type="PANTHER" id="PTHR46231">
    <property type="entry name" value="ANKYRIN REPEAT AND BTB/POZ DOMAIN-CONTAINING PROTEIN 1"/>
    <property type="match status" value="1"/>
</dbReference>
<feature type="domain" description="BTB" evidence="3">
    <location>
        <begin position="15"/>
        <end position="77"/>
    </location>
</feature>
<dbReference type="GO" id="GO:0005737">
    <property type="term" value="C:cytoplasm"/>
    <property type="evidence" value="ECO:0007669"/>
    <property type="project" value="TreeGrafter"/>
</dbReference>
<dbReference type="Gene3D" id="3.30.710.10">
    <property type="entry name" value="Potassium Channel Kv1.1, Chain A"/>
    <property type="match status" value="1"/>
</dbReference>
<dbReference type="Pfam" id="PF00651">
    <property type="entry name" value="BTB"/>
    <property type="match status" value="1"/>
</dbReference>
<name>A0A139HZ39_9PEZI</name>